<feature type="repeat" description="PPR" evidence="11">
    <location>
        <begin position="508"/>
        <end position="542"/>
    </location>
</feature>
<evidence type="ECO:0000256" key="10">
    <source>
        <dbReference type="HAMAP-Rule" id="MF_03172"/>
    </source>
</evidence>
<feature type="binding site" evidence="10">
    <location>
        <position position="228"/>
    </location>
    <ligand>
        <name>ATP</name>
        <dbReference type="ChEBI" id="CHEBI:30616"/>
    </ligand>
</feature>
<feature type="binding site" evidence="10">
    <location>
        <position position="200"/>
    </location>
    <ligand>
        <name>a ribonucleoside 5'-phosphate</name>
        <dbReference type="ChEBI" id="CHEBI:58043"/>
    </ligand>
</feature>
<dbReference type="PRINTS" id="PR00094">
    <property type="entry name" value="ADENYLTKNASE"/>
</dbReference>
<dbReference type="Gene3D" id="1.25.40.10">
    <property type="entry name" value="Tetratricopeptide repeat domain"/>
    <property type="match status" value="4"/>
</dbReference>
<dbReference type="GO" id="GO:0005524">
    <property type="term" value="F:ATP binding"/>
    <property type="evidence" value="ECO:0007669"/>
    <property type="project" value="UniProtKB-KW"/>
</dbReference>
<dbReference type="Pfam" id="PF00406">
    <property type="entry name" value="ADK"/>
    <property type="match status" value="1"/>
</dbReference>
<feature type="repeat" description="PPR" evidence="11">
    <location>
        <begin position="407"/>
        <end position="441"/>
    </location>
</feature>
<dbReference type="GO" id="GO:0006221">
    <property type="term" value="P:pyrimidine nucleotide biosynthetic process"/>
    <property type="evidence" value="ECO:0007669"/>
    <property type="project" value="UniProtKB-UniRule"/>
</dbReference>
<keyword evidence="13" id="KW-1185">Reference proteome</keyword>
<dbReference type="GO" id="GO:0006207">
    <property type="term" value="P:'de novo' pyrimidine nucleobase biosynthetic process"/>
    <property type="evidence" value="ECO:0007669"/>
    <property type="project" value="InterPro"/>
</dbReference>
<evidence type="ECO:0000256" key="7">
    <source>
        <dbReference type="ARBA" id="ARBA00022975"/>
    </source>
</evidence>
<dbReference type="GO" id="GO:0099402">
    <property type="term" value="P:plant organ development"/>
    <property type="evidence" value="ECO:0007669"/>
    <property type="project" value="UniProtKB-ARBA"/>
</dbReference>
<comment type="similarity">
    <text evidence="10">Belongs to the adenylate kinase family. UMP-CMP kinase subfamily.</text>
</comment>
<comment type="cofactor">
    <cofactor evidence="10">
        <name>Mg(2+)</name>
        <dbReference type="ChEBI" id="CHEBI:18420"/>
    </cofactor>
    <text evidence="10">Binds 1 Mg(2+) ion per monomer.</text>
</comment>
<dbReference type="PROSITE" id="PS00113">
    <property type="entry name" value="ADENYLATE_KINASE"/>
    <property type="match status" value="1"/>
</dbReference>
<comment type="subcellular location">
    <subcellularLocation>
        <location evidence="10">Cytoplasm</location>
    </subcellularLocation>
    <subcellularLocation>
        <location evidence="10">Nucleus</location>
    </subcellularLocation>
</comment>
<dbReference type="FunFam" id="1.25.40.10:FF:000285">
    <property type="entry name" value="Pentatricopeptide repeat-containing protein, chloroplastic"/>
    <property type="match status" value="1"/>
</dbReference>
<comment type="caution">
    <text evidence="10">Lacks conserved residue(s) required for the propagation of feature annotation.</text>
</comment>
<dbReference type="PANTHER" id="PTHR47926">
    <property type="entry name" value="PENTATRICOPEPTIDE REPEAT-CONTAINING PROTEIN"/>
    <property type="match status" value="1"/>
</dbReference>
<comment type="domain">
    <text evidence="10">Consists of three domains, a large central CORE domain and two small peripheral domains, NMPbind and LID, which undergo movements during catalysis. The LID domain closes over the site of phosphoryl transfer upon ATP binding. Assembling and dissambling the active center during each catalytic cycle provides an effective means to prevent ATP hydrolysis.</text>
</comment>
<proteinExistence type="inferred from homology"/>
<dbReference type="FunFam" id="1.25.40.10:FF:000729">
    <property type="entry name" value="Pentatricopeptide repeat-containing protein At4g25270, chloroplastic"/>
    <property type="match status" value="1"/>
</dbReference>
<comment type="catalytic activity">
    <reaction evidence="10">
        <text>CMP + ATP = CDP + ADP</text>
        <dbReference type="Rhea" id="RHEA:11600"/>
        <dbReference type="ChEBI" id="CHEBI:30616"/>
        <dbReference type="ChEBI" id="CHEBI:58069"/>
        <dbReference type="ChEBI" id="CHEBI:60377"/>
        <dbReference type="ChEBI" id="CHEBI:456216"/>
        <dbReference type="EC" id="2.7.4.14"/>
    </reaction>
</comment>
<evidence type="ECO:0000256" key="6">
    <source>
        <dbReference type="ARBA" id="ARBA00022840"/>
    </source>
</evidence>
<dbReference type="GO" id="GO:0005634">
    <property type="term" value="C:nucleus"/>
    <property type="evidence" value="ECO:0007669"/>
    <property type="project" value="UniProtKB-SubCell"/>
</dbReference>
<dbReference type="InterPro" id="IPR033690">
    <property type="entry name" value="Adenylat_kinase_CS"/>
</dbReference>
<dbReference type="InterPro" id="IPR000850">
    <property type="entry name" value="Adenylat/UMP-CMP_kin"/>
</dbReference>
<feature type="binding site" evidence="10">
    <location>
        <position position="91"/>
    </location>
    <ligand>
        <name>a ribonucleoside 5'-phosphate</name>
        <dbReference type="ChEBI" id="CHEBI:58043"/>
    </ligand>
</feature>
<dbReference type="Pfam" id="PF20431">
    <property type="entry name" value="E_motif"/>
    <property type="match status" value="1"/>
</dbReference>
<reference evidence="12 13" key="1">
    <citation type="submission" date="2019-01" db="EMBL/GenBank/DDBJ databases">
        <title>Sequencing of cultivated peanut Arachis hypogaea provides insights into genome evolution and oil improvement.</title>
        <authorList>
            <person name="Chen X."/>
        </authorList>
    </citation>
    <scope>NUCLEOTIDE SEQUENCE [LARGE SCALE GENOMIC DNA]</scope>
    <source>
        <strain evidence="13">cv. Fuhuasheng</strain>
        <tissue evidence="12">Leaves</tissue>
    </source>
</reference>
<evidence type="ECO:0000256" key="1">
    <source>
        <dbReference type="ARBA" id="ARBA00022490"/>
    </source>
</evidence>
<comment type="function">
    <text evidence="10">Catalyzes the phosphorylation of pyrimidine nucleoside monophosphates at the expense of ATP. Plays an important role in de novo pyrimidine nucleotide biosynthesis. Has preference for UMP and CMP as phosphate acceptors.</text>
</comment>
<evidence type="ECO:0000256" key="11">
    <source>
        <dbReference type="PROSITE-ProRule" id="PRU00708"/>
    </source>
</evidence>
<dbReference type="EC" id="2.7.4.14" evidence="10"/>
<dbReference type="Proteomes" id="UP000289738">
    <property type="component" value="Chromosome A03"/>
</dbReference>
<keyword evidence="6 10" id="KW-0067">ATP-binding</keyword>
<dbReference type="FunFam" id="1.25.40.10:FF:000158">
    <property type="entry name" value="pentatricopeptide repeat-containing protein At2g33680"/>
    <property type="match status" value="1"/>
</dbReference>
<feature type="binding site" evidence="10">
    <location>
        <begin position="65"/>
        <end position="70"/>
    </location>
    <ligand>
        <name>ATP</name>
        <dbReference type="ChEBI" id="CHEBI:30616"/>
    </ligand>
</feature>
<dbReference type="AlphaFoldDB" id="A0A445E1R3"/>
<dbReference type="Pfam" id="PF13041">
    <property type="entry name" value="PPR_2"/>
    <property type="match status" value="2"/>
</dbReference>
<evidence type="ECO:0000256" key="3">
    <source>
        <dbReference type="ARBA" id="ARBA00022737"/>
    </source>
</evidence>
<dbReference type="InterPro" id="IPR006266">
    <property type="entry name" value="UMP_CMP_kinase"/>
</dbReference>
<dbReference type="STRING" id="3818.A0A445E1R3"/>
<accession>A0A445E1R3</accession>
<feature type="binding site" evidence="10">
    <location>
        <begin position="112"/>
        <end position="114"/>
    </location>
    <ligand>
        <name>a ribonucleoside 5'-phosphate</name>
        <dbReference type="ChEBI" id="CHEBI:58043"/>
    </ligand>
</feature>
<sequence>MWRKVTATSFSSLKSSIFFKRLHLQQATKHNAASASAVSRFATVAPLQEKDGRCPFITFVLGGPGSGKGTQCIKIVETFGFKHLSAGDLLRREMVSNSEYGSMILNTIKEGRIVPSEVTVKLILKEMESSDNHKFLIDGFPRSEENRIAFEKIHSLFHTQSGAEPDVVLFFDCPEDVMVKRVLSRNQGRIDDNIDTIKKRLKVFEALNLPVIDYYAKKGKVHRINAVGTVDEIFEQVRPVFKACEAVTRMIITTTLRPLSFPPRLCILSKKKEKSDNKSRTRKLSKWQTETNHNIFSFPKSKSTPLLINRQPNPQTKSQALEQVLNDLEASLEKGITIEPEIYASLLETCYRFQSIHHGIRLHRLIPTTLLHRNVGISSKLLRLYASFGYMDEAHDLFDQMPKRDEYAFPWNSLISGYAQAGLYHDAIALYFQMVEEGVEPDLFTFPRVLKACGGIRSVEVGEEVHRHVVRSGFASDRFVLNALLDMYSKCGDIVMARKIFEKMPNKDSISWNSMLAAYIHHGLEVDAINTFHRMLLKGYEPDSVSISKILTGVSSLILGAQIHGWVIRRGIEWNLSVANSLIRVYSNHGKLDKARWIFNVMPEKDVVSWNTIISAHCKRREALDYFNQMEHAGVKPDKVTFVSLLSACAYLGLVKDGERLFALMCEKYKIEPIMEHYGCMVNLCGRVGMIEKAYSIIVNGMDSENASPTLWGALLYACFLHGDVTIGEIAANKLFDLEPDNEHNFVLLMKIYEKAGKSEDMERVRLMMVERGLDY</sequence>
<feature type="repeat" description="PPR" evidence="11">
    <location>
        <begin position="575"/>
        <end position="609"/>
    </location>
</feature>
<dbReference type="EMBL" id="SDMP01000003">
    <property type="protein sequence ID" value="RYR69354.1"/>
    <property type="molecule type" value="Genomic_DNA"/>
</dbReference>
<comment type="caution">
    <text evidence="12">The sequence shown here is derived from an EMBL/GenBank/DDBJ whole genome shotgun (WGS) entry which is preliminary data.</text>
</comment>
<dbReference type="GO" id="GO:0033862">
    <property type="term" value="F:UMP kinase activity"/>
    <property type="evidence" value="ECO:0007669"/>
    <property type="project" value="RHEA"/>
</dbReference>
<dbReference type="SUPFAM" id="SSF52540">
    <property type="entry name" value="P-loop containing nucleoside triphosphate hydrolases"/>
    <property type="match status" value="1"/>
</dbReference>
<dbReference type="GO" id="GO:0005737">
    <property type="term" value="C:cytoplasm"/>
    <property type="evidence" value="ECO:0007669"/>
    <property type="project" value="UniProtKB-SubCell"/>
</dbReference>
<evidence type="ECO:0000256" key="4">
    <source>
        <dbReference type="ARBA" id="ARBA00022741"/>
    </source>
</evidence>
<dbReference type="PROSITE" id="PS51375">
    <property type="entry name" value="PPR"/>
    <property type="match status" value="4"/>
</dbReference>
<keyword evidence="7 10" id="KW-0665">Pyrimidine biosynthesis</keyword>
<dbReference type="GO" id="GO:0036431">
    <property type="term" value="F:dCMP kinase activity"/>
    <property type="evidence" value="ECO:0007669"/>
    <property type="project" value="RHEA"/>
</dbReference>
<keyword evidence="4 10" id="KW-0547">Nucleotide-binding</keyword>
<dbReference type="InterPro" id="IPR046848">
    <property type="entry name" value="E_motif"/>
</dbReference>
<feature type="binding site" evidence="10">
    <location>
        <begin position="139"/>
        <end position="142"/>
    </location>
    <ligand>
        <name>a ribonucleoside 5'-phosphate</name>
        <dbReference type="ChEBI" id="CHEBI:58043"/>
    </ligand>
</feature>
<dbReference type="InterPro" id="IPR002885">
    <property type="entry name" value="PPR_rpt"/>
</dbReference>
<protein>
    <recommendedName>
        <fullName evidence="10">UMP-CMP kinase</fullName>
        <ecNumber evidence="10">2.7.4.14</ecNumber>
    </recommendedName>
    <alternativeName>
        <fullName evidence="10">Deoxycytidylate kinase</fullName>
        <shortName evidence="10">CK</shortName>
        <shortName evidence="10">dCMP kinase</shortName>
    </alternativeName>
    <alternativeName>
        <fullName evidence="10">Uridine monophosphate/cytidine monophosphate kinase</fullName>
        <shortName evidence="10">UMP/CMP kinase</shortName>
        <shortName evidence="10">UMP/CMPK</shortName>
    </alternativeName>
</protein>
<comment type="subunit">
    <text evidence="10">Monomer.</text>
</comment>
<comment type="catalytic activity">
    <reaction evidence="9 10">
        <text>UMP + ATP = UDP + ADP</text>
        <dbReference type="Rhea" id="RHEA:24400"/>
        <dbReference type="ChEBI" id="CHEBI:30616"/>
        <dbReference type="ChEBI" id="CHEBI:57865"/>
        <dbReference type="ChEBI" id="CHEBI:58223"/>
        <dbReference type="ChEBI" id="CHEBI:456216"/>
        <dbReference type="EC" id="2.7.4.14"/>
    </reaction>
</comment>
<feature type="binding site" evidence="10">
    <location>
        <position position="189"/>
    </location>
    <ligand>
        <name>a ribonucleoside 5'-phosphate</name>
        <dbReference type="ChEBI" id="CHEBI:58043"/>
    </ligand>
</feature>
<dbReference type="PANTHER" id="PTHR47926:SF515">
    <property type="entry name" value="UMP-CMP KINASE"/>
    <property type="match status" value="1"/>
</dbReference>
<dbReference type="GO" id="GO:0003723">
    <property type="term" value="F:RNA binding"/>
    <property type="evidence" value="ECO:0007669"/>
    <property type="project" value="InterPro"/>
</dbReference>
<evidence type="ECO:0000256" key="8">
    <source>
        <dbReference type="ARBA" id="ARBA00023242"/>
    </source>
</evidence>
<dbReference type="InterPro" id="IPR027417">
    <property type="entry name" value="P-loop_NTPase"/>
</dbReference>
<keyword evidence="3" id="KW-0677">Repeat</keyword>
<evidence type="ECO:0000313" key="13">
    <source>
        <dbReference type="Proteomes" id="UP000289738"/>
    </source>
</evidence>
<dbReference type="NCBIfam" id="TIGR00756">
    <property type="entry name" value="PPR"/>
    <property type="match status" value="3"/>
</dbReference>
<keyword evidence="8 10" id="KW-0539">Nucleus</keyword>
<keyword evidence="2 10" id="KW-0808">Transferase</keyword>
<dbReference type="NCBIfam" id="TIGR01359">
    <property type="entry name" value="UMP_CMP_kin_fam"/>
    <property type="match status" value="1"/>
</dbReference>
<keyword evidence="1 10" id="KW-0963">Cytoplasm</keyword>
<name>A0A445E1R3_ARAHY</name>
<organism evidence="12 13">
    <name type="scientific">Arachis hypogaea</name>
    <name type="common">Peanut</name>
    <dbReference type="NCBI Taxonomy" id="3818"/>
    <lineage>
        <taxon>Eukaryota</taxon>
        <taxon>Viridiplantae</taxon>
        <taxon>Streptophyta</taxon>
        <taxon>Embryophyta</taxon>
        <taxon>Tracheophyta</taxon>
        <taxon>Spermatophyta</taxon>
        <taxon>Magnoliopsida</taxon>
        <taxon>eudicotyledons</taxon>
        <taxon>Gunneridae</taxon>
        <taxon>Pentapetalae</taxon>
        <taxon>rosids</taxon>
        <taxon>fabids</taxon>
        <taxon>Fabales</taxon>
        <taxon>Fabaceae</taxon>
        <taxon>Papilionoideae</taxon>
        <taxon>50 kb inversion clade</taxon>
        <taxon>dalbergioids sensu lato</taxon>
        <taxon>Dalbergieae</taxon>
        <taxon>Pterocarpus clade</taxon>
        <taxon>Arachis</taxon>
    </lineage>
</organism>
<comment type="catalytic activity">
    <reaction evidence="10">
        <text>dCMP + ATP = dCDP + ADP</text>
        <dbReference type="Rhea" id="RHEA:25094"/>
        <dbReference type="ChEBI" id="CHEBI:30616"/>
        <dbReference type="ChEBI" id="CHEBI:57566"/>
        <dbReference type="ChEBI" id="CHEBI:58593"/>
        <dbReference type="ChEBI" id="CHEBI:456216"/>
        <dbReference type="EC" id="2.7.4.14"/>
    </reaction>
</comment>
<dbReference type="InterPro" id="IPR011990">
    <property type="entry name" value="TPR-like_helical_dom_sf"/>
</dbReference>
<evidence type="ECO:0000256" key="9">
    <source>
        <dbReference type="ARBA" id="ARBA00048116"/>
    </source>
</evidence>
<dbReference type="Pfam" id="PF01535">
    <property type="entry name" value="PPR"/>
    <property type="match status" value="4"/>
</dbReference>
<feature type="repeat" description="PPR" evidence="11">
    <location>
        <begin position="477"/>
        <end position="507"/>
    </location>
</feature>
<keyword evidence="5 10" id="KW-0418">Kinase</keyword>
<dbReference type="InterPro" id="IPR046960">
    <property type="entry name" value="PPR_At4g14850-like_plant"/>
</dbReference>
<dbReference type="GO" id="GO:0009451">
    <property type="term" value="P:RNA modification"/>
    <property type="evidence" value="ECO:0007669"/>
    <property type="project" value="InterPro"/>
</dbReference>
<dbReference type="HAMAP" id="MF_00235">
    <property type="entry name" value="Adenylate_kinase_Adk"/>
    <property type="match status" value="1"/>
</dbReference>
<dbReference type="CDD" id="cd01428">
    <property type="entry name" value="ADK"/>
    <property type="match status" value="1"/>
</dbReference>
<evidence type="ECO:0000256" key="2">
    <source>
        <dbReference type="ARBA" id="ARBA00022679"/>
    </source>
</evidence>
<feature type="binding site" evidence="10">
    <location>
        <position position="185"/>
    </location>
    <ligand>
        <name>ATP</name>
        <dbReference type="ChEBI" id="CHEBI:30616"/>
    </ligand>
</feature>
<dbReference type="GO" id="GO:0036430">
    <property type="term" value="F:CMP kinase activity"/>
    <property type="evidence" value="ECO:0007669"/>
    <property type="project" value="RHEA"/>
</dbReference>
<feature type="binding site" evidence="10">
    <location>
        <position position="146"/>
    </location>
    <ligand>
        <name>CMP</name>
        <dbReference type="ChEBI" id="CHEBI:60377"/>
    </ligand>
</feature>
<evidence type="ECO:0000313" key="12">
    <source>
        <dbReference type="EMBL" id="RYR69354.1"/>
    </source>
</evidence>
<gene>
    <name evidence="12" type="ORF">Ahy_A03g015905</name>
</gene>
<dbReference type="Gene3D" id="3.40.50.300">
    <property type="entry name" value="P-loop containing nucleotide triphosphate hydrolases"/>
    <property type="match status" value="1"/>
</dbReference>
<evidence type="ECO:0000256" key="5">
    <source>
        <dbReference type="ARBA" id="ARBA00022777"/>
    </source>
</evidence>
<dbReference type="HAMAP" id="MF_03172">
    <property type="entry name" value="Adenylate_kinase_UMP_CMP_kin"/>
    <property type="match status" value="1"/>
</dbReference>